<feature type="domain" description="C2H2-type" evidence="2">
    <location>
        <begin position="712"/>
        <end position="741"/>
    </location>
</feature>
<dbReference type="GO" id="GO:0005634">
    <property type="term" value="C:nucleus"/>
    <property type="evidence" value="ECO:0007669"/>
    <property type="project" value="TreeGrafter"/>
</dbReference>
<gene>
    <name evidence="3" type="primary">ORF67252</name>
</gene>
<keyword evidence="1" id="KW-0479">Metal-binding</keyword>
<feature type="domain" description="C2H2-type" evidence="2">
    <location>
        <begin position="651"/>
        <end position="680"/>
    </location>
</feature>
<organism evidence="3">
    <name type="scientific">Arion vulgaris</name>
    <dbReference type="NCBI Taxonomy" id="1028688"/>
    <lineage>
        <taxon>Eukaryota</taxon>
        <taxon>Metazoa</taxon>
        <taxon>Spiralia</taxon>
        <taxon>Lophotrochozoa</taxon>
        <taxon>Mollusca</taxon>
        <taxon>Gastropoda</taxon>
        <taxon>Heterobranchia</taxon>
        <taxon>Euthyneura</taxon>
        <taxon>Panpulmonata</taxon>
        <taxon>Eupulmonata</taxon>
        <taxon>Stylommatophora</taxon>
        <taxon>Helicina</taxon>
        <taxon>Arionoidea</taxon>
        <taxon>Arionidae</taxon>
        <taxon>Arion</taxon>
    </lineage>
</organism>
<accession>A0A0B6ZJ83</accession>
<dbReference type="PROSITE" id="PS00028">
    <property type="entry name" value="ZINC_FINGER_C2H2_1"/>
    <property type="match status" value="10"/>
</dbReference>
<name>A0A0B6ZJ83_9EUPU</name>
<sequence length="1180" mass="130848">MNSMLKTGDSNQPKDGGAHETIHEISKLQSDLYNKHKDQHKFLGFNSVLANHQAAPALRQNLDDAPGHIFPDIDEINLPIPRLQTKTSSYLSKVSNVKVDRSLGEEEIQTISSHSLEWLKSNVNVQSDDLDILEIETKEVLSSSLPMMSTTSAEYSESVNDFVFATTLPDNTMGKQNVGNNYFEVLEHGEYTTAVSTPHMTWVSGPAISVQNSALGLLSNNTESYVSFSDDALEESVNNANTISCSTSDLNSILFDNISQDINKVEIMQYTDTLNFAVDRHLMCSEESVGSFNTISSSDMKSVPLTFVGTMTDQITLPNLHDNSNDLSLNSLPNFLGLENTVINTSTNSNFIEDNSVNILEGNTQPLSLKSQAVSNTESLQEQILHGIDSDQLKNQNVSVTTISISNDEENSTKILVDTHQGQQQMYVINTADLNKTHNRNMNQGNMFVIKASDLNPTSNTFSINTMESGAENITMTSQQIGSQTALAASGIPGFVLMPVGDSTANMIQAVPFQLSDGDASSKRPKKMLMCIAPGCRKTFKKASKLKVHQMLHTGERPFKCSLLGCEWAFTTSNKLKRHLESHEGRKDYVCDKLGCGHRFTTVYNLNTHRKLHDRPCTETCSEDGCNQKFATKRQLDLHLRNVHSCEDRTFKCPEPDCEKVFFSSGCMGSHMKVHQQNQEELKCKVPSCGKEFTKMCRLRQHERLHSGEKPFVCDYQGCSWAFATASKLKRHQTKHTGLRKWICEVCKKQFHRSEHLKGHLITHSGDRPFICPVEGCGNTFTAKSSLYVHLKKHDESGKTIVYHCPMEKCEKHYANKASLRQHILVKHCNLPQKGTAGNSHGVVSWLSLLSSGDANSDINLSQESYGEGLVHATLAPNQDSVLPADFLTGGMSDQSLLNSSGETLPDQNCSNLISQLMVSAGVGVSLTSPDVAPSLTTTAEVPFHAEQQNLQQEQMFIDEQIDQRLIEAGEILQQQERMSFEAVERGKKSQIMLENMHGSARTDPRSNDIISQRALKRWQKQKEVEAAKLRAKLDAPQVTASTSINIVMNASGDYKNPVSNNVSLAGHQLVHTVMVPRPPGLNRSLSTVKAEVLDMEFQAEGVPDLSLSASTTDSFMTELFIRDPETGITYRQTQLLQDDPPNPEMMEDMEGVTSCHSMTLDPSLDTQFMEDSLSFNHLE</sequence>
<feature type="domain" description="C2H2-type" evidence="2">
    <location>
        <begin position="770"/>
        <end position="799"/>
    </location>
</feature>
<feature type="domain" description="C2H2-type" evidence="2">
    <location>
        <begin position="619"/>
        <end position="649"/>
    </location>
</feature>
<dbReference type="InterPro" id="IPR051061">
    <property type="entry name" value="Zinc_finger_trans_reg"/>
</dbReference>
<dbReference type="InterPro" id="IPR036236">
    <property type="entry name" value="Znf_C2H2_sf"/>
</dbReference>
<dbReference type="GO" id="GO:0003712">
    <property type="term" value="F:transcription coregulator activity"/>
    <property type="evidence" value="ECO:0007669"/>
    <property type="project" value="TreeGrafter"/>
</dbReference>
<dbReference type="SMART" id="SM00355">
    <property type="entry name" value="ZnF_C2H2"/>
    <property type="match status" value="10"/>
</dbReference>
<dbReference type="InterPro" id="IPR013087">
    <property type="entry name" value="Znf_C2H2_type"/>
</dbReference>
<dbReference type="SUPFAM" id="SSF57667">
    <property type="entry name" value="beta-beta-alpha zinc fingers"/>
    <property type="match status" value="4"/>
</dbReference>
<dbReference type="Pfam" id="PF00096">
    <property type="entry name" value="zf-C2H2"/>
    <property type="match status" value="2"/>
</dbReference>
<dbReference type="AlphaFoldDB" id="A0A0B6ZJ83"/>
<feature type="domain" description="C2H2-type" evidence="2">
    <location>
        <begin position="682"/>
        <end position="711"/>
    </location>
</feature>
<dbReference type="EMBL" id="HACG01021819">
    <property type="protein sequence ID" value="CEK68684.1"/>
    <property type="molecule type" value="Transcribed_RNA"/>
</dbReference>
<feature type="domain" description="C2H2-type" evidence="2">
    <location>
        <begin position="742"/>
        <end position="769"/>
    </location>
</feature>
<evidence type="ECO:0000256" key="1">
    <source>
        <dbReference type="PROSITE-ProRule" id="PRU00042"/>
    </source>
</evidence>
<reference evidence="3" key="1">
    <citation type="submission" date="2014-12" db="EMBL/GenBank/DDBJ databases">
        <title>Insight into the proteome of Arion vulgaris.</title>
        <authorList>
            <person name="Aradska J."/>
            <person name="Bulat T."/>
            <person name="Smidak R."/>
            <person name="Sarate P."/>
            <person name="Gangsoo J."/>
            <person name="Sialana F."/>
            <person name="Bilban M."/>
            <person name="Lubec G."/>
        </authorList>
    </citation>
    <scope>NUCLEOTIDE SEQUENCE</scope>
    <source>
        <tissue evidence="3">Skin</tissue>
    </source>
</reference>
<feature type="domain" description="C2H2-type" evidence="2">
    <location>
        <begin position="803"/>
        <end position="833"/>
    </location>
</feature>
<proteinExistence type="predicted"/>
<dbReference type="FunFam" id="3.30.160.60:FF:000007">
    <property type="entry name" value="Basic krueppel-like factor 3"/>
    <property type="match status" value="1"/>
</dbReference>
<dbReference type="GO" id="GO:0006357">
    <property type="term" value="P:regulation of transcription by RNA polymerase II"/>
    <property type="evidence" value="ECO:0007669"/>
    <property type="project" value="TreeGrafter"/>
</dbReference>
<dbReference type="PANTHER" id="PTHR46179">
    <property type="entry name" value="ZINC FINGER PROTEIN"/>
    <property type="match status" value="1"/>
</dbReference>
<keyword evidence="1" id="KW-0863">Zinc-finger</keyword>
<feature type="domain" description="C2H2-type" evidence="2">
    <location>
        <begin position="529"/>
        <end position="558"/>
    </location>
</feature>
<dbReference type="PROSITE" id="PS50157">
    <property type="entry name" value="ZINC_FINGER_C2H2_2"/>
    <property type="match status" value="10"/>
</dbReference>
<feature type="domain" description="C2H2-type" evidence="2">
    <location>
        <begin position="559"/>
        <end position="588"/>
    </location>
</feature>
<feature type="domain" description="C2H2-type" evidence="2">
    <location>
        <begin position="589"/>
        <end position="613"/>
    </location>
</feature>
<protein>
    <recommendedName>
        <fullName evidence="2">C2H2-type domain-containing protein</fullName>
    </recommendedName>
</protein>
<dbReference type="Gene3D" id="3.30.160.60">
    <property type="entry name" value="Classic Zinc Finger"/>
    <property type="match status" value="8"/>
</dbReference>
<evidence type="ECO:0000313" key="3">
    <source>
        <dbReference type="EMBL" id="CEK68684.1"/>
    </source>
</evidence>
<dbReference type="PANTHER" id="PTHR46179:SF26">
    <property type="entry name" value="ZINC FINGER PROTEIN 423 HOMOLOG"/>
    <property type="match status" value="1"/>
</dbReference>
<dbReference type="GO" id="GO:0008270">
    <property type="term" value="F:zinc ion binding"/>
    <property type="evidence" value="ECO:0007669"/>
    <property type="project" value="UniProtKB-KW"/>
</dbReference>
<evidence type="ECO:0000259" key="2">
    <source>
        <dbReference type="PROSITE" id="PS50157"/>
    </source>
</evidence>
<keyword evidence="1" id="KW-0862">Zinc</keyword>